<dbReference type="InterPro" id="IPR018520">
    <property type="entry name" value="UPP_synth-like_CS"/>
</dbReference>
<dbReference type="SUPFAM" id="SSF64005">
    <property type="entry name" value="Undecaprenyl diphosphate synthase"/>
    <property type="match status" value="1"/>
</dbReference>
<sequence length="363" mass="41464">MGKANGLLHLSSEIGMPICEAFAQIEQQPNIYDVVDVKYYDEGLLQLYEREILLGFSGYSRLIRKSIFNVLKVGPIPNHIAFIMDGNRRYARKKKLEAVGDGHDAGFLAFLLMFIYCYEVGVKYVTAYAFSIDNFKREPEEVERLMDLMIRKIELLTTIVNNFGVRVHFAGNLELLSCDLRDATKKLMEATSDYSKAVLTICIAYTSTDEMLHAIQQSCDKCKDGDVINLVDLERNMYVAMAPCPDIVIRTGGESRLSNFLLWQTSCSYLSTLVSLWPEISFWHLKEENEGFTIIVIWVWEELAVAKCCHNKAKKATSKHIIPMVPIVINSRNGNKRCCKQRKNNDAEFGYMTFAVKHLDFSR</sequence>
<reference evidence="7" key="1">
    <citation type="submission" date="2013-09" db="EMBL/GenBank/DDBJ databases">
        <title>Corchorus olitorius genome sequencing.</title>
        <authorList>
            <person name="Alam M."/>
            <person name="Haque M.S."/>
            <person name="Islam M.S."/>
            <person name="Emdad E.M."/>
            <person name="Islam M.M."/>
            <person name="Ahmed B."/>
            <person name="Halim A."/>
            <person name="Hossen Q.M.M."/>
            <person name="Hossain M.Z."/>
            <person name="Ahmed R."/>
            <person name="Khan M.M."/>
            <person name="Islam R."/>
            <person name="Rashid M.M."/>
            <person name="Khan S.A."/>
            <person name="Rahman M.S."/>
            <person name="Alam M."/>
            <person name="Yahiya A.S."/>
            <person name="Khan M.S."/>
            <person name="Azam M.S."/>
            <person name="Haque T."/>
            <person name="Lashkar M.Z.H."/>
            <person name="Akhand A.I."/>
            <person name="Morshed G."/>
            <person name="Roy S."/>
            <person name="Uddin K.S."/>
            <person name="Rabeya T."/>
            <person name="Hossain A.S."/>
            <person name="Chowdhury A."/>
            <person name="Snigdha A.R."/>
            <person name="Mortoza M.S."/>
            <person name="Matin S.A."/>
            <person name="Hoque S.M.E."/>
            <person name="Islam M.K."/>
            <person name="Roy D.K."/>
            <person name="Haider R."/>
            <person name="Moosa M.M."/>
            <person name="Elias S.M."/>
            <person name="Hasan A.M."/>
            <person name="Jahan S."/>
            <person name="Shafiuddin M."/>
            <person name="Mahmood N."/>
            <person name="Shommy N.S."/>
        </authorList>
    </citation>
    <scope>NUCLEOTIDE SEQUENCE [LARGE SCALE GENOMIC DNA]</scope>
    <source>
        <strain evidence="7">cv. O-4</strain>
    </source>
</reference>
<keyword evidence="7" id="KW-1185">Reference proteome</keyword>
<dbReference type="EMBL" id="AWUE01021014">
    <property type="protein sequence ID" value="OMO64101.1"/>
    <property type="molecule type" value="Genomic_DNA"/>
</dbReference>
<dbReference type="NCBIfam" id="TIGR00055">
    <property type="entry name" value="uppS"/>
    <property type="match status" value="1"/>
</dbReference>
<dbReference type="AlphaFoldDB" id="A0A1R3H1C4"/>
<name>A0A1R3H1C4_9ROSI</name>
<dbReference type="PANTHER" id="PTHR10291:SF24">
    <property type="entry name" value="ALKYL TRANSFERASE"/>
    <property type="match status" value="1"/>
</dbReference>
<evidence type="ECO:0000256" key="2">
    <source>
        <dbReference type="ARBA" id="ARBA00004922"/>
    </source>
</evidence>
<dbReference type="InterPro" id="IPR036424">
    <property type="entry name" value="UPP_synth-like_sf"/>
</dbReference>
<dbReference type="InterPro" id="IPR001441">
    <property type="entry name" value="UPP_synth-like"/>
</dbReference>
<dbReference type="GO" id="GO:0005783">
    <property type="term" value="C:endoplasmic reticulum"/>
    <property type="evidence" value="ECO:0007669"/>
    <property type="project" value="TreeGrafter"/>
</dbReference>
<comment type="similarity">
    <text evidence="3 5">Belongs to the UPP synthase family.</text>
</comment>
<comment type="caution">
    <text evidence="6">The sequence shown here is derived from an EMBL/GenBank/DDBJ whole genome shotgun (WGS) entry which is preliminary data.</text>
</comment>
<accession>A0A1R3H1C4</accession>
<dbReference type="Pfam" id="PF01255">
    <property type="entry name" value="Prenyltransf"/>
    <property type="match status" value="1"/>
</dbReference>
<dbReference type="Gene3D" id="3.40.1180.10">
    <property type="entry name" value="Decaprenyl diphosphate synthase-like"/>
    <property type="match status" value="1"/>
</dbReference>
<organism evidence="6 7">
    <name type="scientific">Corchorus olitorius</name>
    <dbReference type="NCBI Taxonomy" id="93759"/>
    <lineage>
        <taxon>Eukaryota</taxon>
        <taxon>Viridiplantae</taxon>
        <taxon>Streptophyta</taxon>
        <taxon>Embryophyta</taxon>
        <taxon>Tracheophyta</taxon>
        <taxon>Spermatophyta</taxon>
        <taxon>Magnoliopsida</taxon>
        <taxon>eudicotyledons</taxon>
        <taxon>Gunneridae</taxon>
        <taxon>Pentapetalae</taxon>
        <taxon>rosids</taxon>
        <taxon>malvids</taxon>
        <taxon>Malvales</taxon>
        <taxon>Malvaceae</taxon>
        <taxon>Grewioideae</taxon>
        <taxon>Apeibeae</taxon>
        <taxon>Corchorus</taxon>
    </lineage>
</organism>
<dbReference type="UniPathway" id="UPA00378"/>
<evidence type="ECO:0000256" key="3">
    <source>
        <dbReference type="ARBA" id="ARBA00005432"/>
    </source>
</evidence>
<evidence type="ECO:0000256" key="4">
    <source>
        <dbReference type="ARBA" id="ARBA00022679"/>
    </source>
</evidence>
<dbReference type="GO" id="GO:0016094">
    <property type="term" value="P:polyprenol biosynthetic process"/>
    <property type="evidence" value="ECO:0007669"/>
    <property type="project" value="TreeGrafter"/>
</dbReference>
<comment type="function">
    <text evidence="1">Catalyzes cis-prenyl chain elongation to produce the polyprenyl backbone of dolichol, a glycosyl carrier-lipid required for the biosynthesis of several classes of glycoprotein.</text>
</comment>
<dbReference type="CDD" id="cd00475">
    <property type="entry name" value="Cis_IPPS"/>
    <property type="match status" value="1"/>
</dbReference>
<protein>
    <recommendedName>
        <fullName evidence="5">Alkyl transferase</fullName>
        <ecNumber evidence="5">2.5.1.-</ecNumber>
    </recommendedName>
</protein>
<dbReference type="Proteomes" id="UP000187203">
    <property type="component" value="Unassembled WGS sequence"/>
</dbReference>
<evidence type="ECO:0000256" key="5">
    <source>
        <dbReference type="RuleBase" id="RU363018"/>
    </source>
</evidence>
<evidence type="ECO:0000313" key="6">
    <source>
        <dbReference type="EMBL" id="OMO64101.1"/>
    </source>
</evidence>
<dbReference type="PROSITE" id="PS01066">
    <property type="entry name" value="UPP_SYNTHASE"/>
    <property type="match status" value="1"/>
</dbReference>
<gene>
    <name evidence="6" type="ORF">COLO4_32114</name>
</gene>
<evidence type="ECO:0000256" key="1">
    <source>
        <dbReference type="ARBA" id="ARBA00002674"/>
    </source>
</evidence>
<dbReference type="EC" id="2.5.1.-" evidence="5"/>
<comment type="pathway">
    <text evidence="2">Protein modification; protein glycosylation.</text>
</comment>
<evidence type="ECO:0000313" key="7">
    <source>
        <dbReference type="Proteomes" id="UP000187203"/>
    </source>
</evidence>
<keyword evidence="4 5" id="KW-0808">Transferase</keyword>
<dbReference type="STRING" id="93759.A0A1R3H1C4"/>
<proteinExistence type="inferred from homology"/>
<dbReference type="OrthoDB" id="4173905at2759"/>
<dbReference type="PANTHER" id="PTHR10291">
    <property type="entry name" value="DEHYDRODOLICHYL DIPHOSPHATE SYNTHASE FAMILY MEMBER"/>
    <property type="match status" value="1"/>
</dbReference>
<dbReference type="GO" id="GO:0045547">
    <property type="term" value="F:ditrans,polycis-polyprenyl diphosphate synthase [(2E,6E)-farnesyl diphosphate specific] activity"/>
    <property type="evidence" value="ECO:0007669"/>
    <property type="project" value="TreeGrafter"/>
</dbReference>